<dbReference type="GO" id="GO:0006508">
    <property type="term" value="P:proteolysis"/>
    <property type="evidence" value="ECO:0007669"/>
    <property type="project" value="InterPro"/>
</dbReference>
<feature type="coiled-coil region" evidence="2">
    <location>
        <begin position="553"/>
        <end position="594"/>
    </location>
</feature>
<dbReference type="SUPFAM" id="SSF56672">
    <property type="entry name" value="DNA/RNA polymerases"/>
    <property type="match status" value="1"/>
</dbReference>
<evidence type="ECO:0000259" key="6">
    <source>
        <dbReference type="Pfam" id="PF02160"/>
    </source>
</evidence>
<feature type="domain" description="Reverse transcriptase" evidence="4">
    <location>
        <begin position="244"/>
        <end position="376"/>
    </location>
</feature>
<dbReference type="Gene3D" id="2.40.70.10">
    <property type="entry name" value="Acid Proteases"/>
    <property type="match status" value="1"/>
</dbReference>
<name>A0A2U1MPW3_ARTAN</name>
<dbReference type="GO" id="GO:0003964">
    <property type="term" value="F:RNA-directed DNA polymerase activity"/>
    <property type="evidence" value="ECO:0007669"/>
    <property type="project" value="UniProtKB-KW"/>
</dbReference>
<dbReference type="Gene3D" id="3.40.970.10">
    <property type="entry name" value="Ribonuclease H1, N-terminal domain"/>
    <property type="match status" value="1"/>
</dbReference>
<gene>
    <name evidence="7" type="ORF">CTI12_AA355430</name>
</gene>
<dbReference type="CDD" id="cd01647">
    <property type="entry name" value="RT_LTR"/>
    <property type="match status" value="1"/>
</dbReference>
<evidence type="ECO:0000259" key="5">
    <source>
        <dbReference type="Pfam" id="PF01693"/>
    </source>
</evidence>
<feature type="region of interest" description="Disordered" evidence="3">
    <location>
        <begin position="600"/>
        <end position="641"/>
    </location>
</feature>
<comment type="caution">
    <text evidence="7">The sequence shown here is derived from an EMBL/GenBank/DDBJ whole genome shotgun (WGS) entry which is preliminary data.</text>
</comment>
<feature type="domain" description="Peptidase A3A" evidence="6">
    <location>
        <begin position="10"/>
        <end position="200"/>
    </location>
</feature>
<protein>
    <recommendedName>
        <fullName evidence="1">RNA-directed DNA polymerase</fullName>
        <ecNumber evidence="1">2.7.7.49</ecNumber>
    </recommendedName>
</protein>
<keyword evidence="7" id="KW-0695">RNA-directed DNA polymerase</keyword>
<evidence type="ECO:0000256" key="3">
    <source>
        <dbReference type="SAM" id="MobiDB-lite"/>
    </source>
</evidence>
<evidence type="ECO:0000259" key="4">
    <source>
        <dbReference type="Pfam" id="PF00078"/>
    </source>
</evidence>
<dbReference type="AlphaFoldDB" id="A0A2U1MPW3"/>
<feature type="compositionally biased region" description="Low complexity" evidence="3">
    <location>
        <begin position="601"/>
        <end position="626"/>
    </location>
</feature>
<evidence type="ECO:0000313" key="8">
    <source>
        <dbReference type="Proteomes" id="UP000245207"/>
    </source>
</evidence>
<dbReference type="SUPFAM" id="SSF50630">
    <property type="entry name" value="Acid proteases"/>
    <property type="match status" value="1"/>
</dbReference>
<evidence type="ECO:0000256" key="2">
    <source>
        <dbReference type="SAM" id="Coils"/>
    </source>
</evidence>
<dbReference type="PANTHER" id="PTHR33064:SF37">
    <property type="entry name" value="RIBONUCLEASE H"/>
    <property type="match status" value="1"/>
</dbReference>
<dbReference type="OrthoDB" id="1914518at2759"/>
<dbReference type="Gene3D" id="3.10.10.10">
    <property type="entry name" value="HIV Type 1 Reverse Transcriptase, subunit A, domain 1"/>
    <property type="match status" value="1"/>
</dbReference>
<dbReference type="PANTHER" id="PTHR33064">
    <property type="entry name" value="POL PROTEIN"/>
    <property type="match status" value="1"/>
</dbReference>
<proteinExistence type="predicted"/>
<feature type="compositionally biased region" description="Basic and acidic residues" evidence="3">
    <location>
        <begin position="627"/>
        <end position="641"/>
    </location>
</feature>
<accession>A0A2U1MPW3</accession>
<organism evidence="7 8">
    <name type="scientific">Artemisia annua</name>
    <name type="common">Sweet wormwood</name>
    <dbReference type="NCBI Taxonomy" id="35608"/>
    <lineage>
        <taxon>Eukaryota</taxon>
        <taxon>Viridiplantae</taxon>
        <taxon>Streptophyta</taxon>
        <taxon>Embryophyta</taxon>
        <taxon>Tracheophyta</taxon>
        <taxon>Spermatophyta</taxon>
        <taxon>Magnoliopsida</taxon>
        <taxon>eudicotyledons</taxon>
        <taxon>Gunneridae</taxon>
        <taxon>Pentapetalae</taxon>
        <taxon>asterids</taxon>
        <taxon>campanulids</taxon>
        <taxon>Asterales</taxon>
        <taxon>Asteraceae</taxon>
        <taxon>Asteroideae</taxon>
        <taxon>Anthemideae</taxon>
        <taxon>Artemisiinae</taxon>
        <taxon>Artemisia</taxon>
    </lineage>
</organism>
<dbReference type="CDD" id="cd00303">
    <property type="entry name" value="retropepsin_like"/>
    <property type="match status" value="1"/>
</dbReference>
<dbReference type="InterPro" id="IPR043128">
    <property type="entry name" value="Rev_trsase/Diguanyl_cyclase"/>
</dbReference>
<dbReference type="InterPro" id="IPR011320">
    <property type="entry name" value="RNase_H1_N"/>
</dbReference>
<keyword evidence="8" id="KW-1185">Reference proteome</keyword>
<dbReference type="PRINTS" id="PR00731">
    <property type="entry name" value="CAULIMOPTASE"/>
</dbReference>
<dbReference type="Pfam" id="PF01693">
    <property type="entry name" value="Cauli_VI"/>
    <property type="match status" value="1"/>
</dbReference>
<evidence type="ECO:0000256" key="1">
    <source>
        <dbReference type="ARBA" id="ARBA00012493"/>
    </source>
</evidence>
<dbReference type="EMBL" id="PKPP01004675">
    <property type="protein sequence ID" value="PWA63266.1"/>
    <property type="molecule type" value="Genomic_DNA"/>
</dbReference>
<dbReference type="InterPro" id="IPR051320">
    <property type="entry name" value="Viral_Replic_Matur_Polypro"/>
</dbReference>
<evidence type="ECO:0000313" key="7">
    <source>
        <dbReference type="EMBL" id="PWA63266.1"/>
    </source>
</evidence>
<dbReference type="EC" id="2.7.7.49" evidence="1"/>
<dbReference type="Proteomes" id="UP000245207">
    <property type="component" value="Unassembled WGS sequence"/>
</dbReference>
<keyword evidence="2" id="KW-0175">Coiled coil</keyword>
<dbReference type="GO" id="GO:0004190">
    <property type="term" value="F:aspartic-type endopeptidase activity"/>
    <property type="evidence" value="ECO:0007669"/>
    <property type="project" value="InterPro"/>
</dbReference>
<keyword evidence="7" id="KW-0548">Nucleotidyltransferase</keyword>
<reference evidence="7 8" key="1">
    <citation type="journal article" date="2018" name="Mol. Plant">
        <title>The genome of Artemisia annua provides insight into the evolution of Asteraceae family and artemisinin biosynthesis.</title>
        <authorList>
            <person name="Shen Q."/>
            <person name="Zhang L."/>
            <person name="Liao Z."/>
            <person name="Wang S."/>
            <person name="Yan T."/>
            <person name="Shi P."/>
            <person name="Liu M."/>
            <person name="Fu X."/>
            <person name="Pan Q."/>
            <person name="Wang Y."/>
            <person name="Lv Z."/>
            <person name="Lu X."/>
            <person name="Zhang F."/>
            <person name="Jiang W."/>
            <person name="Ma Y."/>
            <person name="Chen M."/>
            <person name="Hao X."/>
            <person name="Li L."/>
            <person name="Tang Y."/>
            <person name="Lv G."/>
            <person name="Zhou Y."/>
            <person name="Sun X."/>
            <person name="Brodelius P.E."/>
            <person name="Rose J.K.C."/>
            <person name="Tang K."/>
        </authorList>
    </citation>
    <scope>NUCLEOTIDE SEQUENCE [LARGE SCALE GENOMIC DNA]</scope>
    <source>
        <strain evidence="8">cv. Huhao1</strain>
        <tissue evidence="7">Leaf</tissue>
    </source>
</reference>
<dbReference type="InterPro" id="IPR043502">
    <property type="entry name" value="DNA/RNA_pol_sf"/>
</dbReference>
<keyword evidence="7" id="KW-0808">Transferase</keyword>
<dbReference type="Pfam" id="PF02160">
    <property type="entry name" value="Peptidase_A3"/>
    <property type="match status" value="1"/>
</dbReference>
<dbReference type="InterPro" id="IPR037056">
    <property type="entry name" value="RNase_H1_N_sf"/>
</dbReference>
<dbReference type="InterPro" id="IPR009027">
    <property type="entry name" value="Ribosomal_bL9/RNase_H1_N"/>
</dbReference>
<dbReference type="InterPro" id="IPR000588">
    <property type="entry name" value="Pept_A3A"/>
</dbReference>
<sequence length="798" mass="92317">MNKGRKSKDNPNATFIEVTIENRKIFAYVDTEASICFGKRKIIKNWEKLKKPTKIVIADKSVHKIWYVARMVPIYINKVKFITPTIYMHDSGIDLIIGNNFLKLYQPFTQTDKSVIIKHKETGKLVSTPIVTQIEYVRMLARDIKFQVEILLTMKKEHIERALEEVCSENPLDKINTNNQLVSIKLKDPLAEINIPNRIPYSIKDVKEFKEEFQQLLNKGIIRESSSPHSAPAFYVENNNEVKRGKRRMVINYKKMNDATIRDSYKLPRKDYILEKLKGNTHFSTFYAKSGYWQLRLDESTKPLTTFSCPPQKHYEWNVPPFGLKQAPSIYQRFMDNLQGLESFCLAYIDDIIVFTKGDEQEHIKAVSTVLKRIKEKDKLEDRKQIQRFLGCLNYIAEQGFLKNLAKERKALQKKISEKIRWEWTPFDTQLVQNIKTNVQCLPELYNPETKDFFIVETDASDDTWAGCTKAIQNGKVLLGLDIDGIPIPQSNLSKVLSIDGSQIPQSDSVLLNSSLQVSNNEQTSVLRTEKYKSKLCKYISGTFSETEQKYPYNRMEGILKQVQHHLQQKREQITSLEKQLTIAREEEEKLANTVQYLTQTTTSESTSESTPSPSKPSTPIKPRSSKTQESESPSSRKNEFIRIEEDVEEIVQNSSIGKQKWYVIFNGPFKGIYSDWALASPHIIGKSVSHKSYTSQEEAKQALKESYKTVTTEEVQKSRRFISLNQRLQEKSPRINQIDLIRSIPTTREIEEMKKPSVEKFQRLWDSVIHYDEVQATKSFYPSKRPIGPKVVSTNKA</sequence>
<dbReference type="Pfam" id="PF00078">
    <property type="entry name" value="RVT_1"/>
    <property type="match status" value="1"/>
</dbReference>
<dbReference type="Gene3D" id="3.30.70.270">
    <property type="match status" value="1"/>
</dbReference>
<dbReference type="SUPFAM" id="SSF55658">
    <property type="entry name" value="L9 N-domain-like"/>
    <property type="match status" value="1"/>
</dbReference>
<dbReference type="InterPro" id="IPR000477">
    <property type="entry name" value="RT_dom"/>
</dbReference>
<dbReference type="InterPro" id="IPR021109">
    <property type="entry name" value="Peptidase_aspartic_dom_sf"/>
</dbReference>
<feature type="domain" description="Ribonuclease H1 N-terminal" evidence="5">
    <location>
        <begin position="661"/>
        <end position="702"/>
    </location>
</feature>